<gene>
    <name evidence="1" type="ORF">LJ657_31110</name>
</gene>
<dbReference type="AlphaFoldDB" id="A0A9Q3ZAV7"/>
<dbReference type="Proteomes" id="UP001108029">
    <property type="component" value="Unassembled WGS sequence"/>
</dbReference>
<keyword evidence="2" id="KW-1185">Reference proteome</keyword>
<protein>
    <submittedName>
        <fullName evidence="1">Tetratricopeptide repeat protein</fullName>
    </submittedName>
</protein>
<dbReference type="EMBL" id="JAJSBI010000018">
    <property type="protein sequence ID" value="MCD9877992.1"/>
    <property type="molecule type" value="Genomic_DNA"/>
</dbReference>
<proteinExistence type="predicted"/>
<dbReference type="InterPro" id="IPR011990">
    <property type="entry name" value="TPR-like_helical_dom_sf"/>
</dbReference>
<reference evidence="1" key="1">
    <citation type="submission" date="2021-12" db="EMBL/GenBank/DDBJ databases">
        <authorList>
            <person name="Lee J.-H."/>
            <person name="Kim S.-B."/>
        </authorList>
    </citation>
    <scope>NUCLEOTIDE SEQUENCE</scope>
    <source>
        <strain evidence="1">NR30</strain>
    </source>
</reference>
<comment type="caution">
    <text evidence="1">The sequence shown here is derived from an EMBL/GenBank/DDBJ whole genome shotgun (WGS) entry which is preliminary data.</text>
</comment>
<dbReference type="RefSeq" id="WP_232652171.1">
    <property type="nucleotide sequence ID" value="NZ_JAJSBI010000018.1"/>
</dbReference>
<evidence type="ECO:0000313" key="1">
    <source>
        <dbReference type="EMBL" id="MCD9877992.1"/>
    </source>
</evidence>
<name>A0A9Q3ZAV7_9ACTN</name>
<organism evidence="1 2">
    <name type="scientific">Streptomyces guryensis</name>
    <dbReference type="NCBI Taxonomy" id="2886947"/>
    <lineage>
        <taxon>Bacteria</taxon>
        <taxon>Bacillati</taxon>
        <taxon>Actinomycetota</taxon>
        <taxon>Actinomycetes</taxon>
        <taxon>Kitasatosporales</taxon>
        <taxon>Streptomycetaceae</taxon>
        <taxon>Streptomyces</taxon>
    </lineage>
</organism>
<dbReference type="SUPFAM" id="SSF48452">
    <property type="entry name" value="TPR-like"/>
    <property type="match status" value="1"/>
</dbReference>
<sequence>MALNNKAACLGALGRLEDALPAINRAVEVREALAEANPDAFLPDLALGLYNQARCLAELGRREVALTANTRALTAYTELTKRWLNAFTTYSVTPASYKHTSERCQPDGLIQVRVTG</sequence>
<evidence type="ECO:0000313" key="2">
    <source>
        <dbReference type="Proteomes" id="UP001108029"/>
    </source>
</evidence>
<accession>A0A9Q3ZAV7</accession>
<dbReference type="Gene3D" id="1.25.40.10">
    <property type="entry name" value="Tetratricopeptide repeat domain"/>
    <property type="match status" value="1"/>
</dbReference>